<evidence type="ECO:0000256" key="4">
    <source>
        <dbReference type="ARBA" id="ARBA00022691"/>
    </source>
</evidence>
<keyword evidence="3" id="KW-0808">Transferase</keyword>
<feature type="domain" description="Type II methyltransferase M.TaqI-like" evidence="7">
    <location>
        <begin position="557"/>
        <end position="795"/>
    </location>
</feature>
<name>A0A5Q3QJH0_9PSEU</name>
<dbReference type="SUPFAM" id="SSF53335">
    <property type="entry name" value="S-adenosyl-L-methionine-dependent methyltransferases"/>
    <property type="match status" value="1"/>
</dbReference>
<protein>
    <recommendedName>
        <fullName evidence="1">site-specific DNA-methyltransferase (adenine-specific)</fullName>
        <ecNumber evidence="1">2.1.1.72</ecNumber>
    </recommendedName>
</protein>
<organism evidence="8 9">
    <name type="scientific">Allosaccharopolyspora coralli</name>
    <dbReference type="NCBI Taxonomy" id="2665642"/>
    <lineage>
        <taxon>Bacteria</taxon>
        <taxon>Bacillati</taxon>
        <taxon>Actinomycetota</taxon>
        <taxon>Actinomycetes</taxon>
        <taxon>Pseudonocardiales</taxon>
        <taxon>Pseudonocardiaceae</taxon>
        <taxon>Allosaccharopolyspora</taxon>
    </lineage>
</organism>
<evidence type="ECO:0000256" key="6">
    <source>
        <dbReference type="SAM" id="MobiDB-lite"/>
    </source>
</evidence>
<dbReference type="Pfam" id="PF07669">
    <property type="entry name" value="Eco57I"/>
    <property type="match status" value="1"/>
</dbReference>
<dbReference type="Gene3D" id="3.40.50.150">
    <property type="entry name" value="Vaccinia Virus protein VP39"/>
    <property type="match status" value="2"/>
</dbReference>
<evidence type="ECO:0000313" key="8">
    <source>
        <dbReference type="EMBL" id="QGK71599.1"/>
    </source>
</evidence>
<sequence>MSGPGLQATRVTGGLVPPALFGRIRSGELTDAEGLSARSYHLAGRETLRDAASRAWTYLRGRWEDWRSAEARPGDHAGTGPARSEWLSKLFEQLGYGQLQPTRGGLRVDEDEFPISHVWQHVPVHLLGPGVDLDRRNPGVAGAARAPQAMVQDLLNRSEHHQWAFLSNGLRLRVLRDSTSLAGSAYIEFDLVEIFDGLLFDEFLLLWQLCHVSRVEKRGGIDAPPGDCWLESWREDVRTSGTRALAELRVGVETALEALGSGFLGHPDNHELRVALQDGALTREEFHRALLRLVYRLLFLSVAEDRALLHAEGTRTEIKHRYAEYFSVGRLRRLARVRTGGPHADLWESLRLVLAALGGEGLPQLGIPALAGLFDPADRALDGSAGTVDLLGEASLANKDLLAAMYSLGWIRFRGQRVQPVDYRNLDAEELGSIYESLLELVPRVDTAAREFRLEKVSGNDRKTSGSYYTPTSLVNALLDSALDPLLTDARKNAANAREWESNLLALTVCDPACGSGHFLVAAARRVARELAEARSGEDEPTPADVHHALRDVVGRCLYGVDVNPMAAELAKVSLWLEALEPGKPLGFLDARIRVGNSLLGTTPALLAGGVPDEAFKPLEGDDKSLVNALKKRNKQEREGQQSLFAGGGVESNTELADHRDPLLQLLDDPNAVRTQAARWELYDSGDDKLARQRAQADTWCAAFVWKLYKGCPDVPTTALVRTALDSPDAVPPEVGEEVTRLAEQYGFFHWHLEFPEVFEVAEDSGGAGPEGWSGGFSVLLGNPPWERVKLQEQEFFAARDPEIARAPNKAARKALIDALVEGGSSPSGLSLHRAYLEAKRQAEGESALLRNTNRFPLTGRGDVNTYAVFAETFRALTGPYGRSGVIVPTGIATDATTQYFFKDLVETASLAKLYDFENRRGIFEDVDSRTKFSLLTVTGREQREPRADFAFFLHDPADIEAYSFSMTPEEILLLNPNTGTCPVFRSRRDAEITLGIYKRVPVLVKDGDPDGNPWGISFMTMFHMSNDSHLFHTREQLEADGWTLDGNIFTRGEHRMLPLYEAKMIHHYDHRWATYENGDFRDVTLEEKYKPASVVLPRYWVSEQDIPVDKVDKNGKRRYVSGVASRLENSDWHREWLLGWRDISRSTDERTMISSVTPRTATPDGTLLMLPAGVPVSGLISCLSSFVFDFATRQKVGGTHLKFYTVYQLPVASPSQLEGDDAFFESRVLELTYTAHEMAPFALDMGDTGAPFHWDEERRPLLRAELDAAFLHLYGVNREDADYIMETFPIVKRKDEKAYGEYRTKRFILEIYDRMAEAIRTGKPYQTILDPPPGQGFRHPERALAKEA</sequence>
<gene>
    <name evidence="8" type="ORF">GIY23_20600</name>
</gene>
<dbReference type="Proteomes" id="UP000371041">
    <property type="component" value="Chromosome"/>
</dbReference>
<evidence type="ECO:0000256" key="1">
    <source>
        <dbReference type="ARBA" id="ARBA00011900"/>
    </source>
</evidence>
<proteinExistence type="predicted"/>
<dbReference type="GO" id="GO:0032259">
    <property type="term" value="P:methylation"/>
    <property type="evidence" value="ECO:0007669"/>
    <property type="project" value="UniProtKB-KW"/>
</dbReference>
<dbReference type="InterPro" id="IPR011639">
    <property type="entry name" value="MethylTrfase_TaqI-like_dom"/>
</dbReference>
<dbReference type="PANTHER" id="PTHR33841">
    <property type="entry name" value="DNA METHYLTRANSFERASE YEEA-RELATED"/>
    <property type="match status" value="1"/>
</dbReference>
<keyword evidence="2 8" id="KW-0489">Methyltransferase</keyword>
<evidence type="ECO:0000256" key="5">
    <source>
        <dbReference type="ARBA" id="ARBA00047942"/>
    </source>
</evidence>
<evidence type="ECO:0000259" key="7">
    <source>
        <dbReference type="Pfam" id="PF07669"/>
    </source>
</evidence>
<dbReference type="PRINTS" id="PR00507">
    <property type="entry name" value="N12N6MTFRASE"/>
</dbReference>
<dbReference type="InterPro" id="IPR050953">
    <property type="entry name" value="N4_N6_ade-DNA_methylase"/>
</dbReference>
<dbReference type="GO" id="GO:0006304">
    <property type="term" value="P:DNA modification"/>
    <property type="evidence" value="ECO:0007669"/>
    <property type="project" value="InterPro"/>
</dbReference>
<dbReference type="EC" id="2.1.1.72" evidence="1"/>
<reference evidence="9" key="1">
    <citation type="submission" date="2019-11" db="EMBL/GenBank/DDBJ databases">
        <title>The complete genome sequence of Saccharopolyspora sp. E2A.</title>
        <authorList>
            <person name="Zhang G."/>
        </authorList>
    </citation>
    <scope>NUCLEOTIDE SEQUENCE [LARGE SCALE GENOMIC DNA]</scope>
    <source>
        <strain evidence="9">E2A</strain>
    </source>
</reference>
<dbReference type="InterPro" id="IPR029063">
    <property type="entry name" value="SAM-dependent_MTases_sf"/>
</dbReference>
<keyword evidence="9" id="KW-1185">Reference proteome</keyword>
<dbReference type="EMBL" id="CP045929">
    <property type="protein sequence ID" value="QGK71599.1"/>
    <property type="molecule type" value="Genomic_DNA"/>
</dbReference>
<dbReference type="PANTHER" id="PTHR33841:SF1">
    <property type="entry name" value="DNA METHYLTRANSFERASE A"/>
    <property type="match status" value="1"/>
</dbReference>
<accession>A0A5Q3QJH0</accession>
<evidence type="ECO:0000313" key="9">
    <source>
        <dbReference type="Proteomes" id="UP000371041"/>
    </source>
</evidence>
<comment type="catalytic activity">
    <reaction evidence="5">
        <text>a 2'-deoxyadenosine in DNA + S-adenosyl-L-methionine = an N(6)-methyl-2'-deoxyadenosine in DNA + S-adenosyl-L-homocysteine + H(+)</text>
        <dbReference type="Rhea" id="RHEA:15197"/>
        <dbReference type="Rhea" id="RHEA-COMP:12418"/>
        <dbReference type="Rhea" id="RHEA-COMP:12419"/>
        <dbReference type="ChEBI" id="CHEBI:15378"/>
        <dbReference type="ChEBI" id="CHEBI:57856"/>
        <dbReference type="ChEBI" id="CHEBI:59789"/>
        <dbReference type="ChEBI" id="CHEBI:90615"/>
        <dbReference type="ChEBI" id="CHEBI:90616"/>
        <dbReference type="EC" id="2.1.1.72"/>
    </reaction>
</comment>
<dbReference type="GO" id="GO:0009007">
    <property type="term" value="F:site-specific DNA-methyltransferase (adenine-specific) activity"/>
    <property type="evidence" value="ECO:0007669"/>
    <property type="project" value="UniProtKB-EC"/>
</dbReference>
<evidence type="ECO:0000256" key="3">
    <source>
        <dbReference type="ARBA" id="ARBA00022679"/>
    </source>
</evidence>
<evidence type="ECO:0000256" key="2">
    <source>
        <dbReference type="ARBA" id="ARBA00022603"/>
    </source>
</evidence>
<dbReference type="KEGG" id="sace:GIY23_20600"/>
<dbReference type="REBASE" id="376878">
    <property type="entry name" value="SspE2AORF20600P"/>
</dbReference>
<feature type="compositionally biased region" description="Basic and acidic residues" evidence="6">
    <location>
        <begin position="1339"/>
        <end position="1349"/>
    </location>
</feature>
<keyword evidence="4" id="KW-0949">S-adenosyl-L-methionine</keyword>
<feature type="region of interest" description="Disordered" evidence="6">
    <location>
        <begin position="1325"/>
        <end position="1349"/>
    </location>
</feature>